<organism evidence="1 2">
    <name type="scientific">Pelobates cultripes</name>
    <name type="common">Western spadefoot toad</name>
    <dbReference type="NCBI Taxonomy" id="61616"/>
    <lineage>
        <taxon>Eukaryota</taxon>
        <taxon>Metazoa</taxon>
        <taxon>Chordata</taxon>
        <taxon>Craniata</taxon>
        <taxon>Vertebrata</taxon>
        <taxon>Euteleostomi</taxon>
        <taxon>Amphibia</taxon>
        <taxon>Batrachia</taxon>
        <taxon>Anura</taxon>
        <taxon>Pelobatoidea</taxon>
        <taxon>Pelobatidae</taxon>
        <taxon>Pelobates</taxon>
    </lineage>
</organism>
<name>A0AAD1WCU7_PELCU</name>
<evidence type="ECO:0000313" key="2">
    <source>
        <dbReference type="Proteomes" id="UP001295444"/>
    </source>
</evidence>
<gene>
    <name evidence="1" type="ORF">PECUL_23A038061</name>
</gene>
<accession>A0AAD1WCU7</accession>
<protein>
    <submittedName>
        <fullName evidence="1">Uncharacterized protein</fullName>
    </submittedName>
</protein>
<evidence type="ECO:0000313" key="1">
    <source>
        <dbReference type="EMBL" id="CAH2299926.1"/>
    </source>
</evidence>
<dbReference type="AlphaFoldDB" id="A0AAD1WCU7"/>
<reference evidence="1" key="1">
    <citation type="submission" date="2022-03" db="EMBL/GenBank/DDBJ databases">
        <authorList>
            <person name="Alioto T."/>
            <person name="Alioto T."/>
            <person name="Gomez Garrido J."/>
        </authorList>
    </citation>
    <scope>NUCLEOTIDE SEQUENCE</scope>
</reference>
<sequence>MDDEVRTTVRETLTNYFKENTHPDTGRTTIWEAHKSVIRGVLISIGAHKKKVGAERIRNILDGIATVELRHKLNFSDLDLRELLALRKDLATLITQQHFSMLQKSRRFFYEHSNKCGRLLAKMLKKRRGRFHIHKLRVGPTRHSEHPPEMAELFHAYYTELYNISEVAVPALHLQTAWRRWRRTSRPTYTRKSHWMWHPL</sequence>
<dbReference type="Proteomes" id="UP001295444">
    <property type="component" value="Chromosome 06"/>
</dbReference>
<dbReference type="EMBL" id="OW240917">
    <property type="protein sequence ID" value="CAH2299926.1"/>
    <property type="molecule type" value="Genomic_DNA"/>
</dbReference>
<proteinExistence type="predicted"/>
<keyword evidence="2" id="KW-1185">Reference proteome</keyword>